<sequence>MQTFHFFHNPSCQNNTENWLLHLNRGLLAKIKMSNADLSIISFWTKTLQDQGSRRNLQPNVTVTCHDRLIFQTEKLAIPFKHILHNAIRYSTSTRKDRMSHRLDYSRT</sequence>
<dbReference type="EMBL" id="GBXM01014178">
    <property type="protein sequence ID" value="JAH94399.1"/>
    <property type="molecule type" value="Transcribed_RNA"/>
</dbReference>
<proteinExistence type="predicted"/>
<reference evidence="1" key="1">
    <citation type="submission" date="2014-11" db="EMBL/GenBank/DDBJ databases">
        <authorList>
            <person name="Amaro Gonzalez C."/>
        </authorList>
    </citation>
    <scope>NUCLEOTIDE SEQUENCE</scope>
</reference>
<name>A0A0E9WVH8_ANGAN</name>
<dbReference type="AlphaFoldDB" id="A0A0E9WVH8"/>
<evidence type="ECO:0000313" key="1">
    <source>
        <dbReference type="EMBL" id="JAH94399.1"/>
    </source>
</evidence>
<organism evidence="1">
    <name type="scientific">Anguilla anguilla</name>
    <name type="common">European freshwater eel</name>
    <name type="synonym">Muraena anguilla</name>
    <dbReference type="NCBI Taxonomy" id="7936"/>
    <lineage>
        <taxon>Eukaryota</taxon>
        <taxon>Metazoa</taxon>
        <taxon>Chordata</taxon>
        <taxon>Craniata</taxon>
        <taxon>Vertebrata</taxon>
        <taxon>Euteleostomi</taxon>
        <taxon>Actinopterygii</taxon>
        <taxon>Neopterygii</taxon>
        <taxon>Teleostei</taxon>
        <taxon>Anguilliformes</taxon>
        <taxon>Anguillidae</taxon>
        <taxon>Anguilla</taxon>
    </lineage>
</organism>
<accession>A0A0E9WVH8</accession>
<protein>
    <submittedName>
        <fullName evidence="1">Uncharacterized protein</fullName>
    </submittedName>
</protein>
<reference evidence="1" key="2">
    <citation type="journal article" date="2015" name="Fish Shellfish Immunol.">
        <title>Early steps in the European eel (Anguilla anguilla)-Vibrio vulnificus interaction in the gills: Role of the RtxA13 toxin.</title>
        <authorList>
            <person name="Callol A."/>
            <person name="Pajuelo D."/>
            <person name="Ebbesson L."/>
            <person name="Teles M."/>
            <person name="MacKenzie S."/>
            <person name="Amaro C."/>
        </authorList>
    </citation>
    <scope>NUCLEOTIDE SEQUENCE</scope>
</reference>